<keyword evidence="2" id="KW-1185">Reference proteome</keyword>
<gene>
    <name evidence="1" type="ORF">GCM10010384_22410</name>
</gene>
<evidence type="ECO:0000313" key="2">
    <source>
        <dbReference type="Proteomes" id="UP000653308"/>
    </source>
</evidence>
<dbReference type="InterPro" id="IPR051082">
    <property type="entry name" value="Pentapeptide-BTB/POZ_domain"/>
</dbReference>
<dbReference type="InterPro" id="IPR001646">
    <property type="entry name" value="5peptide_repeat"/>
</dbReference>
<comment type="caution">
    <text evidence="1">The sequence shown here is derived from an EMBL/GenBank/DDBJ whole genome shotgun (WGS) entry which is preliminary data.</text>
</comment>
<dbReference type="Proteomes" id="UP000653308">
    <property type="component" value="Unassembled WGS sequence"/>
</dbReference>
<proteinExistence type="predicted"/>
<dbReference type="EMBL" id="BMWE01000005">
    <property type="protein sequence ID" value="GGY15978.1"/>
    <property type="molecule type" value="Genomic_DNA"/>
</dbReference>
<dbReference type="PANTHER" id="PTHR14136:SF17">
    <property type="entry name" value="BTB_POZ DOMAIN-CONTAINING PROTEIN KCTD9"/>
    <property type="match status" value="1"/>
</dbReference>
<dbReference type="Gene3D" id="2.160.20.80">
    <property type="entry name" value="E3 ubiquitin-protein ligase SopA"/>
    <property type="match status" value="1"/>
</dbReference>
<reference evidence="2" key="1">
    <citation type="journal article" date="2019" name="Int. J. Syst. Evol. Microbiol.">
        <title>The Global Catalogue of Microorganisms (GCM) 10K type strain sequencing project: providing services to taxonomists for standard genome sequencing and annotation.</title>
        <authorList>
            <consortium name="The Broad Institute Genomics Platform"/>
            <consortium name="The Broad Institute Genome Sequencing Center for Infectious Disease"/>
            <person name="Wu L."/>
            <person name="Ma J."/>
        </authorList>
    </citation>
    <scope>NUCLEOTIDE SEQUENCE [LARGE SCALE GENOMIC DNA]</scope>
    <source>
        <strain evidence="2">JCM 4957</strain>
    </source>
</reference>
<evidence type="ECO:0008006" key="3">
    <source>
        <dbReference type="Google" id="ProtNLM"/>
    </source>
</evidence>
<name>A0ABQ2ZKN1_9ACTN</name>
<evidence type="ECO:0000313" key="1">
    <source>
        <dbReference type="EMBL" id="GGY15978.1"/>
    </source>
</evidence>
<dbReference type="SUPFAM" id="SSF141571">
    <property type="entry name" value="Pentapeptide repeat-like"/>
    <property type="match status" value="1"/>
</dbReference>
<sequence>MRVGVATCFVIISHTVDDAFEDLVLGLRAFCPGADVAWYNSGPPMETPFDLRLVTPARPLKYMKITPAFFDIFEWALNEGYDRIVNVETDLAFIRPGFLDFLDSYMQEADYLAPGLRRNIPSVSLWPAYRTLAGEREKLASILGTSHVHRGFSPAQVFSRGYISAVLSSDSYARLRAFVEQNQQPERSLTLQELILPSLADSVGVPSRSYPAHLGRFNRFRPYQAPIDLKHALNAPDAFFIHPVRRDSEDPVRSFVRGLVRDTPQQPGASDATGGRTWTKAGAIQAIRDGQALKGADLSGLDLSEADFAGAMLRGASLAEATLIGTSVRGANLSGAFLGGADLRAADLSGAFLGGAFLGWVLLGEANLSGAYLRGTDLHEADLSCAHLNGADLSGAYLGDAVLERADLRQANLEGADLREADLSGALLEGASLRGALLAEARWTPETRWPTGEFDAVRNMSREESPGKFVVNTDESLQVRVHVQHPSS</sequence>
<protein>
    <recommendedName>
        <fullName evidence="3">Pentapeptide repeat-containing protein</fullName>
    </recommendedName>
</protein>
<accession>A0ABQ2ZKN1</accession>
<dbReference type="Pfam" id="PF00805">
    <property type="entry name" value="Pentapeptide"/>
    <property type="match status" value="2"/>
</dbReference>
<organism evidence="1 2">
    <name type="scientific">Streptomyces djakartensis</name>
    <dbReference type="NCBI Taxonomy" id="68193"/>
    <lineage>
        <taxon>Bacteria</taxon>
        <taxon>Bacillati</taxon>
        <taxon>Actinomycetota</taxon>
        <taxon>Actinomycetes</taxon>
        <taxon>Kitasatosporales</taxon>
        <taxon>Streptomycetaceae</taxon>
        <taxon>Streptomyces</taxon>
    </lineage>
</organism>
<dbReference type="PANTHER" id="PTHR14136">
    <property type="entry name" value="BTB_POZ DOMAIN-CONTAINING PROTEIN KCTD9"/>
    <property type="match status" value="1"/>
</dbReference>